<evidence type="ECO:0000256" key="1">
    <source>
        <dbReference type="SAM" id="MobiDB-lite"/>
    </source>
</evidence>
<feature type="region of interest" description="Disordered" evidence="1">
    <location>
        <begin position="38"/>
        <end position="58"/>
    </location>
</feature>
<dbReference type="AlphaFoldDB" id="A0A2V1DQL7"/>
<dbReference type="OrthoDB" id="4509729at2759"/>
<dbReference type="STRING" id="97972.A0A2V1DQL7"/>
<sequence>MAPPPRYSSSCNDSMQKYMYLSSQQEVLHRRLSMNLPIPTPMANMSPEQQSTGSSSPTYFRPLFTPPSSPDSIYTTTASNPIPARPSKRHSIAGTDIAGIEDAHKLSEVNQEIKATLTELLNTNTCRTDGKYRQWVQGRLMDVEHEIRQQRRRRSSGSAVDREFASSVAHNLDFNIPSYKSWD</sequence>
<keyword evidence="3" id="KW-1185">Reference proteome</keyword>
<reference evidence="2 3" key="1">
    <citation type="journal article" date="2018" name="Sci. Rep.">
        <title>Comparative genomics provides insights into the lifestyle and reveals functional heterogeneity of dark septate endophytic fungi.</title>
        <authorList>
            <person name="Knapp D.G."/>
            <person name="Nemeth J.B."/>
            <person name="Barry K."/>
            <person name="Hainaut M."/>
            <person name="Henrissat B."/>
            <person name="Johnson J."/>
            <person name="Kuo A."/>
            <person name="Lim J.H.P."/>
            <person name="Lipzen A."/>
            <person name="Nolan M."/>
            <person name="Ohm R.A."/>
            <person name="Tamas L."/>
            <person name="Grigoriev I.V."/>
            <person name="Spatafora J.W."/>
            <person name="Nagy L.G."/>
            <person name="Kovacs G.M."/>
        </authorList>
    </citation>
    <scope>NUCLEOTIDE SEQUENCE [LARGE SCALE GENOMIC DNA]</scope>
    <source>
        <strain evidence="2 3">DSE2036</strain>
    </source>
</reference>
<dbReference type="EMBL" id="KZ805372">
    <property type="protein sequence ID" value="PVI00543.1"/>
    <property type="molecule type" value="Genomic_DNA"/>
</dbReference>
<protein>
    <submittedName>
        <fullName evidence="2">Uncharacterized protein</fullName>
    </submittedName>
</protein>
<organism evidence="2 3">
    <name type="scientific">Periconia macrospinosa</name>
    <dbReference type="NCBI Taxonomy" id="97972"/>
    <lineage>
        <taxon>Eukaryota</taxon>
        <taxon>Fungi</taxon>
        <taxon>Dikarya</taxon>
        <taxon>Ascomycota</taxon>
        <taxon>Pezizomycotina</taxon>
        <taxon>Dothideomycetes</taxon>
        <taxon>Pleosporomycetidae</taxon>
        <taxon>Pleosporales</taxon>
        <taxon>Massarineae</taxon>
        <taxon>Periconiaceae</taxon>
        <taxon>Periconia</taxon>
    </lineage>
</organism>
<evidence type="ECO:0000313" key="2">
    <source>
        <dbReference type="EMBL" id="PVI00543.1"/>
    </source>
</evidence>
<name>A0A2V1DQL7_9PLEO</name>
<dbReference type="Proteomes" id="UP000244855">
    <property type="component" value="Unassembled WGS sequence"/>
</dbReference>
<feature type="compositionally biased region" description="Polar residues" evidence="1">
    <location>
        <begin position="46"/>
        <end position="58"/>
    </location>
</feature>
<proteinExistence type="predicted"/>
<evidence type="ECO:0000313" key="3">
    <source>
        <dbReference type="Proteomes" id="UP000244855"/>
    </source>
</evidence>
<gene>
    <name evidence="2" type="ORF">DM02DRAFT_614305</name>
</gene>
<accession>A0A2V1DQL7</accession>